<feature type="transmembrane region" description="Helical" evidence="9">
    <location>
        <begin position="297"/>
        <end position="322"/>
    </location>
</feature>
<name>A0AAX4HRE8_9BACT</name>
<dbReference type="GO" id="GO:0005524">
    <property type="term" value="F:ATP binding"/>
    <property type="evidence" value="ECO:0007669"/>
    <property type="project" value="UniProtKB-KW"/>
</dbReference>
<feature type="transmembrane region" description="Helical" evidence="9">
    <location>
        <begin position="218"/>
        <end position="236"/>
    </location>
</feature>
<feature type="transmembrane region" description="Helical" evidence="9">
    <location>
        <begin position="173"/>
        <end position="197"/>
    </location>
</feature>
<organism evidence="10 11">
    <name type="scientific">Peredibacter starrii</name>
    <dbReference type="NCBI Taxonomy" id="28202"/>
    <lineage>
        <taxon>Bacteria</taxon>
        <taxon>Pseudomonadati</taxon>
        <taxon>Bdellovibrionota</taxon>
        <taxon>Bacteriovoracia</taxon>
        <taxon>Bacteriovoracales</taxon>
        <taxon>Bacteriovoracaceae</taxon>
        <taxon>Peredibacter</taxon>
    </lineage>
</organism>
<evidence type="ECO:0000256" key="4">
    <source>
        <dbReference type="ARBA" id="ARBA00022692"/>
    </source>
</evidence>
<dbReference type="GO" id="GO:0016020">
    <property type="term" value="C:membrane"/>
    <property type="evidence" value="ECO:0007669"/>
    <property type="project" value="UniProtKB-SubCell"/>
</dbReference>
<keyword evidence="3" id="KW-0813">Transport</keyword>
<keyword evidence="8 9" id="KW-0472">Membrane</keyword>
<keyword evidence="5" id="KW-0547">Nucleotide-binding</keyword>
<feature type="transmembrane region" description="Helical" evidence="9">
    <location>
        <begin position="256"/>
        <end position="276"/>
    </location>
</feature>
<evidence type="ECO:0000313" key="11">
    <source>
        <dbReference type="Proteomes" id="UP001324634"/>
    </source>
</evidence>
<reference evidence="10 11" key="1">
    <citation type="submission" date="2023-11" db="EMBL/GenBank/DDBJ databases">
        <title>Peredibacter starrii A3.12.</title>
        <authorList>
            <person name="Mitchell R.J."/>
        </authorList>
    </citation>
    <scope>NUCLEOTIDE SEQUENCE [LARGE SCALE GENOMIC DNA]</scope>
    <source>
        <strain evidence="10 11">A3.12</strain>
    </source>
</reference>
<dbReference type="Gene3D" id="1.20.1250.20">
    <property type="entry name" value="MFS general substrate transporter like domains"/>
    <property type="match status" value="1"/>
</dbReference>
<evidence type="ECO:0000256" key="6">
    <source>
        <dbReference type="ARBA" id="ARBA00022840"/>
    </source>
</evidence>
<sequence length="405" mass="45855">MNILQILKSDDPRFKGHLWFFLGAYFLVLFNYPLVRAASTTMFFEDFGAKSTPLAWLWSVVFLVASVFFCNHLQAKHSVHKVFFWASSFTTALFGLSVLGFISGIKQLTFLSFIWKEVYIVIQIHLLLAYANTYFRKDEFKMIVGVVGAAGSLGGVLGGLLTSYLSHKWGTVFVAWFSLIFIFSPAVLFFYTPDLAAKNNEKPVSPMKSLKGKDIKEYVFIIAVIVMLSQFIINIADFKFNLAFEAAIPDSASRTGYLGWIYTWTNLLTFILQFLCMPLLLPRISEKTLHLFIPVSYLILTSGLILSGGVMLLPLAGFYIYLKASDYSLFSGGKELLYQPLSPDQKYGAKYLTDMLVYRASKALIAAVLIYLQSSFILNMMMISFLLVWLILVIKLFGIHRKLFS</sequence>
<proteinExistence type="inferred from homology"/>
<evidence type="ECO:0000256" key="2">
    <source>
        <dbReference type="ARBA" id="ARBA00007127"/>
    </source>
</evidence>
<dbReference type="InterPro" id="IPR011701">
    <property type="entry name" value="MFS"/>
</dbReference>
<dbReference type="Pfam" id="PF07690">
    <property type="entry name" value="MFS_1"/>
    <property type="match status" value="1"/>
</dbReference>
<dbReference type="EMBL" id="CP139487">
    <property type="protein sequence ID" value="WPU65953.1"/>
    <property type="molecule type" value="Genomic_DNA"/>
</dbReference>
<feature type="transmembrane region" description="Helical" evidence="9">
    <location>
        <begin position="364"/>
        <end position="397"/>
    </location>
</feature>
<comment type="subcellular location">
    <subcellularLocation>
        <location evidence="1">Membrane</location>
        <topology evidence="1">Multi-pass membrane protein</topology>
    </subcellularLocation>
</comment>
<dbReference type="PANTHER" id="PTHR31187">
    <property type="match status" value="1"/>
</dbReference>
<evidence type="ECO:0000256" key="9">
    <source>
        <dbReference type="SAM" id="Phobius"/>
    </source>
</evidence>
<keyword evidence="7 9" id="KW-1133">Transmembrane helix</keyword>
<accession>A0AAX4HRE8</accession>
<feature type="transmembrane region" description="Helical" evidence="9">
    <location>
        <begin position="54"/>
        <end position="70"/>
    </location>
</feature>
<feature type="transmembrane region" description="Helical" evidence="9">
    <location>
        <begin position="16"/>
        <end position="34"/>
    </location>
</feature>
<feature type="transmembrane region" description="Helical" evidence="9">
    <location>
        <begin position="142"/>
        <end position="161"/>
    </location>
</feature>
<protein>
    <submittedName>
        <fullName evidence="10">MFS transporter</fullName>
    </submittedName>
</protein>
<dbReference type="InterPro" id="IPR004667">
    <property type="entry name" value="ADP_ATP_car_bac_type"/>
</dbReference>
<evidence type="ECO:0000256" key="1">
    <source>
        <dbReference type="ARBA" id="ARBA00004141"/>
    </source>
</evidence>
<dbReference type="InterPro" id="IPR036259">
    <property type="entry name" value="MFS_trans_sf"/>
</dbReference>
<gene>
    <name evidence="10" type="ORF">SOO65_04265</name>
</gene>
<keyword evidence="4 9" id="KW-0812">Transmembrane</keyword>
<evidence type="ECO:0000313" key="10">
    <source>
        <dbReference type="EMBL" id="WPU65953.1"/>
    </source>
</evidence>
<evidence type="ECO:0000256" key="3">
    <source>
        <dbReference type="ARBA" id="ARBA00022448"/>
    </source>
</evidence>
<feature type="transmembrane region" description="Helical" evidence="9">
    <location>
        <begin position="108"/>
        <end position="130"/>
    </location>
</feature>
<dbReference type="Proteomes" id="UP001324634">
    <property type="component" value="Chromosome"/>
</dbReference>
<dbReference type="PANTHER" id="PTHR31187:SF1">
    <property type="entry name" value="ADP,ATP CARRIER PROTEIN 1"/>
    <property type="match status" value="1"/>
</dbReference>
<evidence type="ECO:0000256" key="7">
    <source>
        <dbReference type="ARBA" id="ARBA00022989"/>
    </source>
</evidence>
<evidence type="ECO:0000256" key="5">
    <source>
        <dbReference type="ARBA" id="ARBA00022741"/>
    </source>
</evidence>
<dbReference type="SUPFAM" id="SSF103473">
    <property type="entry name" value="MFS general substrate transporter"/>
    <property type="match status" value="1"/>
</dbReference>
<dbReference type="KEGG" id="psti:SOO65_04265"/>
<dbReference type="GO" id="GO:0005471">
    <property type="term" value="F:ATP:ADP antiporter activity"/>
    <property type="evidence" value="ECO:0007669"/>
    <property type="project" value="InterPro"/>
</dbReference>
<dbReference type="AlphaFoldDB" id="A0AAX4HRE8"/>
<keyword evidence="6" id="KW-0067">ATP-binding</keyword>
<evidence type="ECO:0000256" key="8">
    <source>
        <dbReference type="ARBA" id="ARBA00023136"/>
    </source>
</evidence>
<keyword evidence="11" id="KW-1185">Reference proteome</keyword>
<dbReference type="RefSeq" id="WP_321397477.1">
    <property type="nucleotide sequence ID" value="NZ_CP139487.1"/>
</dbReference>
<feature type="transmembrane region" description="Helical" evidence="9">
    <location>
        <begin position="82"/>
        <end position="102"/>
    </location>
</feature>
<comment type="similarity">
    <text evidence="2">Belongs to the ADP/ATP translocase tlc family.</text>
</comment>